<evidence type="ECO:0000313" key="2">
    <source>
        <dbReference type="Proteomes" id="UP000216021"/>
    </source>
</evidence>
<keyword evidence="2" id="KW-1185">Reference proteome</keyword>
<comment type="caution">
    <text evidence="1">The sequence shown here is derived from an EMBL/GenBank/DDBJ whole genome shotgun (WGS) entry which is preliminary data.</text>
</comment>
<reference evidence="1 2" key="1">
    <citation type="submission" date="2016-11" db="EMBL/GenBank/DDBJ databases">
        <title>Rahnella oryzae sp. nov., isolated from rice root.</title>
        <authorList>
            <person name="Zhang X.-X."/>
            <person name="Zhang J."/>
        </authorList>
    </citation>
    <scope>NUCLEOTIDE SEQUENCE [LARGE SCALE GENOMIC DNA]</scope>
    <source>
        <strain evidence="1 2">J11-6</strain>
    </source>
</reference>
<organism evidence="1 2">
    <name type="scientific">Serratia oryzae</name>
    <dbReference type="NCBI Taxonomy" id="2034155"/>
    <lineage>
        <taxon>Bacteria</taxon>
        <taxon>Pseudomonadati</taxon>
        <taxon>Pseudomonadota</taxon>
        <taxon>Gammaproteobacteria</taxon>
        <taxon>Enterobacterales</taxon>
        <taxon>Yersiniaceae</taxon>
        <taxon>Serratia</taxon>
    </lineage>
</organism>
<evidence type="ECO:0008006" key="3">
    <source>
        <dbReference type="Google" id="ProtNLM"/>
    </source>
</evidence>
<sequence>MDYQQVRKAAFTVTGIRKVTPDGGVLWDIIKSDGSKARLEALSGKVCDIGLCFGFDAAVGNDYLAGVEGVSLEGFTCYAYPATTFLLFDVKGKISDGVLSKAWESVKKKGLPTGHTPSALPTLERYRVWSETADQCHVEIMIPLA</sequence>
<dbReference type="Proteomes" id="UP000216021">
    <property type="component" value="Unassembled WGS sequence"/>
</dbReference>
<dbReference type="OrthoDB" id="9801123at2"/>
<dbReference type="SUPFAM" id="SSF55136">
    <property type="entry name" value="Probable bacterial effector-binding domain"/>
    <property type="match status" value="1"/>
</dbReference>
<dbReference type="STRING" id="2034155.BMI79_09530"/>
<dbReference type="InterPro" id="IPR011256">
    <property type="entry name" value="Reg_factor_effector_dom_sf"/>
</dbReference>
<protein>
    <recommendedName>
        <fullName evidence="3">Bacterial transcription activator effector binding domain-containing protein</fullName>
    </recommendedName>
</protein>
<dbReference type="EMBL" id="MOXD01000004">
    <property type="protein sequence ID" value="OMQ23738.1"/>
    <property type="molecule type" value="Genomic_DNA"/>
</dbReference>
<name>A0A1S8CLA1_9GAMM</name>
<dbReference type="Gene3D" id="3.20.80.10">
    <property type="entry name" value="Regulatory factor, effector binding domain"/>
    <property type="match status" value="1"/>
</dbReference>
<dbReference type="AlphaFoldDB" id="A0A1S8CLA1"/>
<evidence type="ECO:0000313" key="1">
    <source>
        <dbReference type="EMBL" id="OMQ23738.1"/>
    </source>
</evidence>
<gene>
    <name evidence="1" type="ORF">BMI79_09530</name>
</gene>
<accession>A0A1S8CLA1</accession>
<proteinExistence type="predicted"/>
<dbReference type="RefSeq" id="WP_076941942.1">
    <property type="nucleotide sequence ID" value="NZ_MOXD01000004.1"/>
</dbReference>